<dbReference type="GO" id="GO:0016758">
    <property type="term" value="F:hexosyltransferase activity"/>
    <property type="evidence" value="ECO:0007669"/>
    <property type="project" value="UniProtKB-ARBA"/>
</dbReference>
<organism evidence="2 3">
    <name type="scientific">Gelidibacter sediminis</name>
    <dbReference type="NCBI Taxonomy" id="1608710"/>
    <lineage>
        <taxon>Bacteria</taxon>
        <taxon>Pseudomonadati</taxon>
        <taxon>Bacteroidota</taxon>
        <taxon>Flavobacteriia</taxon>
        <taxon>Flavobacteriales</taxon>
        <taxon>Flavobacteriaceae</taxon>
        <taxon>Gelidibacter</taxon>
    </lineage>
</organism>
<dbReference type="OrthoDB" id="396512at2"/>
<dbReference type="SUPFAM" id="SSF53448">
    <property type="entry name" value="Nucleotide-diphospho-sugar transferases"/>
    <property type="match status" value="1"/>
</dbReference>
<sequence>MKLSIIIPVYNVEKYIAQCIDSVLDQDLVPEDYEIILVNDGSTDKSAEIAHNYATNHSNIIVIDKANGGVGSARNCGLDNAHGKYVYFIDSDDYLVSNSLKKLIDTCEENTLDIVTFLSSSFSTSMSKFEALIKTREFKVAYGNDELSPIVSGEEYLANVNYRGEIWWFVTNREFLLSTKIRFIETGWMEDAIFTLQLFLEARRMAHLKFDIHRHRFAPGTAMSSKEPKHYLKVIRDLHNAAIVHVPIINKLEKNNAHQDTIIRIKARQQSFVFFSMLRMIGSTMSLSEVKERIDEMILIKAYPLTSFIGKDYHGIPYQTLSKLLNSRSRFYFIFKILNPIYKLRYRISKPV</sequence>
<dbReference type="Proteomes" id="UP000294689">
    <property type="component" value="Unassembled WGS sequence"/>
</dbReference>
<accession>A0A4R7Q032</accession>
<proteinExistence type="predicted"/>
<dbReference type="PANTHER" id="PTHR22916">
    <property type="entry name" value="GLYCOSYLTRANSFERASE"/>
    <property type="match status" value="1"/>
</dbReference>
<evidence type="ECO:0000313" key="2">
    <source>
        <dbReference type="EMBL" id="TDU39939.1"/>
    </source>
</evidence>
<name>A0A4R7Q032_9FLAO</name>
<dbReference type="CDD" id="cd00761">
    <property type="entry name" value="Glyco_tranf_GTA_type"/>
    <property type="match status" value="1"/>
</dbReference>
<dbReference type="AlphaFoldDB" id="A0A4R7Q032"/>
<dbReference type="RefSeq" id="WP_133757989.1">
    <property type="nucleotide sequence ID" value="NZ_SOBW01000008.1"/>
</dbReference>
<dbReference type="InterPro" id="IPR001173">
    <property type="entry name" value="Glyco_trans_2-like"/>
</dbReference>
<evidence type="ECO:0000259" key="1">
    <source>
        <dbReference type="Pfam" id="PF00535"/>
    </source>
</evidence>
<protein>
    <submittedName>
        <fullName evidence="2">Glycosyl transferase family 2</fullName>
    </submittedName>
</protein>
<dbReference type="Pfam" id="PF00535">
    <property type="entry name" value="Glycos_transf_2"/>
    <property type="match status" value="1"/>
</dbReference>
<keyword evidence="3" id="KW-1185">Reference proteome</keyword>
<dbReference type="PANTHER" id="PTHR22916:SF3">
    <property type="entry name" value="UDP-GLCNAC:BETAGAL BETA-1,3-N-ACETYLGLUCOSAMINYLTRANSFERASE-LIKE PROTEIN 1"/>
    <property type="match status" value="1"/>
</dbReference>
<comment type="caution">
    <text evidence="2">The sequence shown here is derived from an EMBL/GenBank/DDBJ whole genome shotgun (WGS) entry which is preliminary data.</text>
</comment>
<evidence type="ECO:0000313" key="3">
    <source>
        <dbReference type="Proteomes" id="UP000294689"/>
    </source>
</evidence>
<dbReference type="InterPro" id="IPR029044">
    <property type="entry name" value="Nucleotide-diphossugar_trans"/>
</dbReference>
<feature type="domain" description="Glycosyltransferase 2-like" evidence="1">
    <location>
        <begin position="4"/>
        <end position="117"/>
    </location>
</feature>
<keyword evidence="2" id="KW-0808">Transferase</keyword>
<dbReference type="EMBL" id="SOBW01000008">
    <property type="protein sequence ID" value="TDU39939.1"/>
    <property type="molecule type" value="Genomic_DNA"/>
</dbReference>
<gene>
    <name evidence="2" type="ORF">BXY82_1977</name>
</gene>
<dbReference type="Gene3D" id="3.90.550.10">
    <property type="entry name" value="Spore Coat Polysaccharide Biosynthesis Protein SpsA, Chain A"/>
    <property type="match status" value="1"/>
</dbReference>
<reference evidence="2 3" key="1">
    <citation type="submission" date="2019-03" db="EMBL/GenBank/DDBJ databases">
        <title>Genomic Encyclopedia of Archaeal and Bacterial Type Strains, Phase II (KMG-II): from individual species to whole genera.</title>
        <authorList>
            <person name="Goeker M."/>
        </authorList>
    </citation>
    <scope>NUCLEOTIDE SEQUENCE [LARGE SCALE GENOMIC DNA]</scope>
    <source>
        <strain evidence="2 3">DSM 28135</strain>
    </source>
</reference>